<dbReference type="GO" id="GO:0003700">
    <property type="term" value="F:DNA-binding transcription factor activity"/>
    <property type="evidence" value="ECO:0007669"/>
    <property type="project" value="TreeGrafter"/>
</dbReference>
<evidence type="ECO:0000256" key="1">
    <source>
        <dbReference type="ARBA" id="ARBA00022491"/>
    </source>
</evidence>
<evidence type="ECO:0000256" key="4">
    <source>
        <dbReference type="ARBA" id="ARBA00023163"/>
    </source>
</evidence>
<dbReference type="EMBL" id="FQTT01000001">
    <property type="protein sequence ID" value="SHE24337.1"/>
    <property type="molecule type" value="Genomic_DNA"/>
</dbReference>
<sequence>MLVVVGIQVKTIVVVCGEVEREGGAHIGAPYPVPMPRVTQSYRDRQTARIVAAAEVCFARRGFDGASMDEIIAEAGMSSATVYRYFPQGKESLIRAVLGQATDPVVEWMARLSAGGELPPFESAFIDAVEQAWSYKASVGADSEGGVRADAGAEGAGRTVAPADLQAAIWAELARQPDLRAANAESYARVRSETARILGRWQARGDVAGHLDPEAAAAVVHHAAMGLLVRRIVVGEPGWHDDVVATARALAGMLGAERAARLSR</sequence>
<organism evidence="7 8">
    <name type="scientific">Actinomyces glycerinitolerans</name>
    <dbReference type="NCBI Taxonomy" id="1892869"/>
    <lineage>
        <taxon>Bacteria</taxon>
        <taxon>Bacillati</taxon>
        <taxon>Actinomycetota</taxon>
        <taxon>Actinomycetes</taxon>
        <taxon>Actinomycetales</taxon>
        <taxon>Actinomycetaceae</taxon>
        <taxon>Actinomyces</taxon>
    </lineage>
</organism>
<dbReference type="Gene3D" id="1.10.357.10">
    <property type="entry name" value="Tetracycline Repressor, domain 2"/>
    <property type="match status" value="1"/>
</dbReference>
<reference evidence="8" key="1">
    <citation type="submission" date="2016-09" db="EMBL/GenBank/DDBJ databases">
        <authorList>
            <person name="Strepis N."/>
        </authorList>
    </citation>
    <scope>NUCLEOTIDE SEQUENCE [LARGE SCALE GENOMIC DNA]</scope>
</reference>
<evidence type="ECO:0000313" key="7">
    <source>
        <dbReference type="EMBL" id="SHE24337.1"/>
    </source>
</evidence>
<dbReference type="Proteomes" id="UP000184291">
    <property type="component" value="Unassembled WGS sequence"/>
</dbReference>
<dbReference type="InterPro" id="IPR036271">
    <property type="entry name" value="Tet_transcr_reg_TetR-rel_C_sf"/>
</dbReference>
<evidence type="ECO:0000256" key="2">
    <source>
        <dbReference type="ARBA" id="ARBA00023015"/>
    </source>
</evidence>
<keyword evidence="4" id="KW-0804">Transcription</keyword>
<dbReference type="InterPro" id="IPR001647">
    <property type="entry name" value="HTH_TetR"/>
</dbReference>
<dbReference type="SUPFAM" id="SSF48498">
    <property type="entry name" value="Tetracyclin repressor-like, C-terminal domain"/>
    <property type="match status" value="1"/>
</dbReference>
<dbReference type="PRINTS" id="PR00455">
    <property type="entry name" value="HTHTETR"/>
</dbReference>
<accession>A0A1M4RXA2</accession>
<evidence type="ECO:0000256" key="3">
    <source>
        <dbReference type="ARBA" id="ARBA00023125"/>
    </source>
</evidence>
<evidence type="ECO:0000256" key="5">
    <source>
        <dbReference type="PROSITE-ProRule" id="PRU00335"/>
    </source>
</evidence>
<evidence type="ECO:0000259" key="6">
    <source>
        <dbReference type="PROSITE" id="PS50977"/>
    </source>
</evidence>
<feature type="domain" description="HTH tetR-type" evidence="6">
    <location>
        <begin position="44"/>
        <end position="104"/>
    </location>
</feature>
<keyword evidence="1" id="KW-0678">Repressor</keyword>
<keyword evidence="3 5" id="KW-0238">DNA-binding</keyword>
<dbReference type="Pfam" id="PF00440">
    <property type="entry name" value="TetR_N"/>
    <property type="match status" value="1"/>
</dbReference>
<gene>
    <name evidence="7" type="ORF">ACGLYG10_0538</name>
</gene>
<dbReference type="STRING" id="1892869.ACGLYG10_0538"/>
<keyword evidence="8" id="KW-1185">Reference proteome</keyword>
<protein>
    <submittedName>
        <fullName evidence="7">Tetr bacterial regulatory protein hth signature</fullName>
    </submittedName>
</protein>
<dbReference type="PROSITE" id="PS50977">
    <property type="entry name" value="HTH_TETR_2"/>
    <property type="match status" value="1"/>
</dbReference>
<feature type="DNA-binding region" description="H-T-H motif" evidence="5">
    <location>
        <begin position="67"/>
        <end position="86"/>
    </location>
</feature>
<evidence type="ECO:0000313" key="8">
    <source>
        <dbReference type="Proteomes" id="UP000184291"/>
    </source>
</evidence>
<proteinExistence type="predicted"/>
<dbReference type="PANTHER" id="PTHR30055:SF234">
    <property type="entry name" value="HTH-TYPE TRANSCRIPTIONAL REGULATOR BETI"/>
    <property type="match status" value="1"/>
</dbReference>
<dbReference type="InterPro" id="IPR009057">
    <property type="entry name" value="Homeodomain-like_sf"/>
</dbReference>
<name>A0A1M4RXA2_9ACTO</name>
<dbReference type="SUPFAM" id="SSF46689">
    <property type="entry name" value="Homeodomain-like"/>
    <property type="match status" value="1"/>
</dbReference>
<keyword evidence="2" id="KW-0805">Transcription regulation</keyword>
<dbReference type="AlphaFoldDB" id="A0A1M4RXA2"/>
<dbReference type="Pfam" id="PF13977">
    <property type="entry name" value="TetR_C_6"/>
    <property type="match status" value="1"/>
</dbReference>
<dbReference type="InterPro" id="IPR050109">
    <property type="entry name" value="HTH-type_TetR-like_transc_reg"/>
</dbReference>
<dbReference type="PANTHER" id="PTHR30055">
    <property type="entry name" value="HTH-TYPE TRANSCRIPTIONAL REGULATOR RUTR"/>
    <property type="match status" value="1"/>
</dbReference>
<dbReference type="GO" id="GO:0000976">
    <property type="term" value="F:transcription cis-regulatory region binding"/>
    <property type="evidence" value="ECO:0007669"/>
    <property type="project" value="TreeGrafter"/>
</dbReference>
<dbReference type="InterPro" id="IPR039538">
    <property type="entry name" value="BetI_C"/>
</dbReference>